<dbReference type="Proteomes" id="UP000198660">
    <property type="component" value="Unassembled WGS sequence"/>
</dbReference>
<keyword evidence="2" id="KW-1185">Reference proteome</keyword>
<evidence type="ECO:0000313" key="2">
    <source>
        <dbReference type="Proteomes" id="UP000198660"/>
    </source>
</evidence>
<organism evidence="1 2">
    <name type="scientific">Marininema halotolerans</name>
    <dbReference type="NCBI Taxonomy" id="1155944"/>
    <lineage>
        <taxon>Bacteria</taxon>
        <taxon>Bacillati</taxon>
        <taxon>Bacillota</taxon>
        <taxon>Bacilli</taxon>
        <taxon>Bacillales</taxon>
        <taxon>Thermoactinomycetaceae</taxon>
        <taxon>Marininema</taxon>
    </lineage>
</organism>
<dbReference type="AlphaFoldDB" id="A0A1I6P3M6"/>
<evidence type="ECO:0000313" key="1">
    <source>
        <dbReference type="EMBL" id="SFS34775.1"/>
    </source>
</evidence>
<dbReference type="RefSeq" id="WP_091832865.1">
    <property type="nucleotide sequence ID" value="NZ_FPAA01000001.1"/>
</dbReference>
<name>A0A1I6P3M6_9BACL</name>
<sequence length="128" mass="14093">MARNITTIDFAFDTPRYYTSLKRLSQKPLRRIALGIAGVGESVADGLIRQIFGQTIGAAWNQHTLAQRGITLPANCFPYPTALVNYDPTLNNIATAVFGAMQPIITEMGNQLVFVTAQCEDVRVTRFS</sequence>
<accession>A0A1I6P3M6</accession>
<protein>
    <submittedName>
        <fullName evidence="1">Uncharacterized protein</fullName>
    </submittedName>
</protein>
<dbReference type="EMBL" id="FPAA01000001">
    <property type="protein sequence ID" value="SFS34775.1"/>
    <property type="molecule type" value="Genomic_DNA"/>
</dbReference>
<reference evidence="2" key="1">
    <citation type="submission" date="2016-10" db="EMBL/GenBank/DDBJ databases">
        <authorList>
            <person name="Varghese N."/>
            <person name="Submissions S."/>
        </authorList>
    </citation>
    <scope>NUCLEOTIDE SEQUENCE [LARGE SCALE GENOMIC DNA]</scope>
    <source>
        <strain evidence="2">DSM 45789</strain>
    </source>
</reference>
<gene>
    <name evidence="1" type="ORF">SAMN05444972_101338</name>
</gene>
<proteinExistence type="predicted"/>